<dbReference type="AlphaFoldDB" id="A0A6M2DZ05"/>
<keyword evidence="1" id="KW-1133">Transmembrane helix</keyword>
<feature type="transmembrane region" description="Helical" evidence="1">
    <location>
        <begin position="67"/>
        <end position="86"/>
    </location>
</feature>
<name>A0A6M2DZ05_XENCH</name>
<protein>
    <submittedName>
        <fullName evidence="2">Putative product</fullName>
    </submittedName>
</protein>
<accession>A0A6M2DZ05</accession>
<proteinExistence type="predicted"/>
<evidence type="ECO:0000256" key="1">
    <source>
        <dbReference type="SAM" id="Phobius"/>
    </source>
</evidence>
<dbReference type="EMBL" id="GIIL01006592">
    <property type="protein sequence ID" value="NOV50318.1"/>
    <property type="molecule type" value="Transcribed_RNA"/>
</dbReference>
<organism evidence="2">
    <name type="scientific">Xenopsylla cheopis</name>
    <name type="common">Oriental rat flea</name>
    <name type="synonym">Pulex cheopis</name>
    <dbReference type="NCBI Taxonomy" id="163159"/>
    <lineage>
        <taxon>Eukaryota</taxon>
        <taxon>Metazoa</taxon>
        <taxon>Ecdysozoa</taxon>
        <taxon>Arthropoda</taxon>
        <taxon>Hexapoda</taxon>
        <taxon>Insecta</taxon>
        <taxon>Pterygota</taxon>
        <taxon>Neoptera</taxon>
        <taxon>Endopterygota</taxon>
        <taxon>Siphonaptera</taxon>
        <taxon>Pulicidae</taxon>
        <taxon>Xenopsyllinae</taxon>
        <taxon>Xenopsylla</taxon>
    </lineage>
</organism>
<reference evidence="2" key="1">
    <citation type="submission" date="2020-03" db="EMBL/GenBank/DDBJ databases">
        <title>Transcriptomic Profiling of the Digestive Tract of the Rat Flea, Xenopsylla cheopis, Following Blood Feeding and Infection with Yersinia pestis.</title>
        <authorList>
            <person name="Bland D.M."/>
            <person name="Martens C.A."/>
            <person name="Virtaneva K."/>
            <person name="Kanakabandi K."/>
            <person name="Long D."/>
            <person name="Rosenke R."/>
            <person name="Saturday G.A."/>
            <person name="Hoyt F.H."/>
            <person name="Bruno D.P."/>
            <person name="Ribeiro J.M.C."/>
            <person name="Hinnebusch J."/>
        </authorList>
    </citation>
    <scope>NUCLEOTIDE SEQUENCE</scope>
</reference>
<evidence type="ECO:0000313" key="2">
    <source>
        <dbReference type="EMBL" id="NOV50318.1"/>
    </source>
</evidence>
<keyword evidence="1" id="KW-0812">Transmembrane</keyword>
<sequence length="112" mass="12509">MCSAWCLYPGVSLILVGVIILEKVCTGLRTQAIVITGLTRITTDATDKTSQDKTVFLAYLRILGSQIIFLIKMIETVIVLIIPMVLLEHHFLEFWEAGGKIYKARKDVTPSL</sequence>
<keyword evidence="1" id="KW-0472">Membrane</keyword>